<protein>
    <submittedName>
        <fullName evidence="1">Uncharacterized protein</fullName>
    </submittedName>
</protein>
<organism evidence="1">
    <name type="scientific">uncultured Synechococcales cyanobacterium</name>
    <dbReference type="NCBI Taxonomy" id="1936017"/>
    <lineage>
        <taxon>Bacteria</taxon>
        <taxon>Bacillati</taxon>
        <taxon>Cyanobacteriota</taxon>
        <taxon>Cyanophyceae</taxon>
        <taxon>Synechococcales</taxon>
        <taxon>environmental samples</taxon>
    </lineage>
</organism>
<name>A0A6J4V0W2_9CYAN</name>
<feature type="non-terminal residue" evidence="1">
    <location>
        <position position="47"/>
    </location>
</feature>
<dbReference type="EMBL" id="CADCWO010000045">
    <property type="protein sequence ID" value="CAA9561736.1"/>
    <property type="molecule type" value="Genomic_DNA"/>
</dbReference>
<dbReference type="AlphaFoldDB" id="A0A6J4V0W2"/>
<sequence>DWARVKLNCRHPEGFSRWFLLRRCPEHPDNPSFISYYQVFAPSDTSL</sequence>
<proteinExistence type="predicted"/>
<reference evidence="1" key="1">
    <citation type="submission" date="2020-02" db="EMBL/GenBank/DDBJ databases">
        <authorList>
            <person name="Meier V. D."/>
        </authorList>
    </citation>
    <scope>NUCLEOTIDE SEQUENCE</scope>
    <source>
        <strain evidence="1">AVDCRST_MAG81</strain>
    </source>
</reference>
<accession>A0A6J4V0W2</accession>
<feature type="non-terminal residue" evidence="1">
    <location>
        <position position="1"/>
    </location>
</feature>
<gene>
    <name evidence="1" type="ORF">AVDCRST_MAG81-657</name>
</gene>
<evidence type="ECO:0000313" key="1">
    <source>
        <dbReference type="EMBL" id="CAA9561736.1"/>
    </source>
</evidence>